<reference evidence="2" key="3">
    <citation type="submission" date="2025-07" db="EMBL/GenBank/DDBJ databases">
        <authorList>
            <consortium name="NCBI Genome Project"/>
        </authorList>
    </citation>
    <scope>NUCLEOTIDE SEQUENCE</scope>
    <source>
        <strain evidence="2">CBS432</strain>
    </source>
</reference>
<sequence>MAGNNSNNSSKQRTQNIEEVEQKLGENPKIALKGGGKTKLMDFEQLRKPHCVRPSARLPVENTAGGLLRTGGHRPQLSDEEVSRRHHEQPHGQEDH</sequence>
<gene>
    <name evidence="2" type="ORF">SPAR_L03730</name>
</gene>
<feature type="region of interest" description="Disordered" evidence="1">
    <location>
        <begin position="54"/>
        <end position="96"/>
    </location>
</feature>
<name>A0A8B8UWF6_SACPA</name>
<dbReference type="OrthoDB" id="4055815at2759"/>
<feature type="region of interest" description="Disordered" evidence="1">
    <location>
        <begin position="1"/>
        <end position="36"/>
    </location>
</feature>
<organism evidence="2">
    <name type="scientific">Saccharomyces paradoxus</name>
    <name type="common">Yeast</name>
    <name type="synonym">Saccharomyces douglasii</name>
    <dbReference type="NCBI Taxonomy" id="27291"/>
    <lineage>
        <taxon>Eukaryota</taxon>
        <taxon>Fungi</taxon>
        <taxon>Dikarya</taxon>
        <taxon>Ascomycota</taxon>
        <taxon>Saccharomycotina</taxon>
        <taxon>Saccharomycetes</taxon>
        <taxon>Saccharomycetales</taxon>
        <taxon>Saccharomycetaceae</taxon>
        <taxon>Saccharomyces</taxon>
    </lineage>
</organism>
<reference evidence="2" key="1">
    <citation type="journal article" date="2017" name="Nat. Genet.">
        <title>Contrasting evolutionary genome dynamics between domesticated and wild yeasts.</title>
        <authorList>
            <person name="Yue J.X."/>
            <person name="Li J."/>
            <person name="Aigrain L."/>
            <person name="Hallin J."/>
            <person name="Persson K."/>
            <person name="Oliver K."/>
            <person name="Bergstrom A."/>
            <person name="Coupland P."/>
            <person name="Warringer J."/>
            <person name="Lagomarsino M.C."/>
            <person name="Fischer G."/>
            <person name="Durbin R."/>
            <person name="Liti G."/>
        </authorList>
    </citation>
    <scope>NUCLEOTIDE SEQUENCE</scope>
    <source>
        <strain evidence="2">CBS432</strain>
    </source>
</reference>
<evidence type="ECO:0000256" key="1">
    <source>
        <dbReference type="SAM" id="MobiDB-lite"/>
    </source>
</evidence>
<dbReference type="AlphaFoldDB" id="A0A8B8UWF6"/>
<dbReference type="GeneID" id="54632466"/>
<dbReference type="VEuPathDB" id="FungiDB:SPAR_L03730"/>
<accession>A0A8B8UWF6</accession>
<proteinExistence type="predicted"/>
<dbReference type="RefSeq" id="XP_033768097.1">
    <property type="nucleotide sequence ID" value="XM_033912206.1"/>
</dbReference>
<reference evidence="2" key="2">
    <citation type="submission" date="2020-01" db="EMBL/GenBank/DDBJ databases">
        <title>Population-level Yeast Reference Genomes.</title>
        <authorList>
            <person name="Yue J.-X."/>
        </authorList>
    </citation>
    <scope>NUCLEOTIDE SEQUENCE</scope>
    <source>
        <strain evidence="2">CBS432</strain>
    </source>
</reference>
<evidence type="ECO:0000313" key="2">
    <source>
        <dbReference type="RefSeq" id="XP_033768097.1"/>
    </source>
</evidence>
<protein>
    <submittedName>
        <fullName evidence="2">Uncharacterized protein</fullName>
    </submittedName>
</protein>
<reference evidence="2" key="4">
    <citation type="submission" date="2025-08" db="UniProtKB">
        <authorList>
            <consortium name="RefSeq"/>
        </authorList>
    </citation>
    <scope>IDENTIFICATION</scope>
    <source>
        <strain evidence="2">CBS432</strain>
    </source>
</reference>
<dbReference type="KEGG" id="spao:SPAR_L03730"/>
<feature type="compositionally biased region" description="Polar residues" evidence="1">
    <location>
        <begin position="1"/>
        <end position="17"/>
    </location>
</feature>